<evidence type="ECO:0000259" key="8">
    <source>
        <dbReference type="PROSITE" id="PS51314"/>
    </source>
</evidence>
<dbReference type="OrthoDB" id="10260857at2759"/>
<dbReference type="AlphaFoldDB" id="A0A2T3ACH5"/>
<feature type="compositionally biased region" description="Low complexity" evidence="7">
    <location>
        <begin position="46"/>
        <end position="56"/>
    </location>
</feature>
<dbReference type="PANTHER" id="PTHR13678">
    <property type="entry name" value="VACUOLAR PROTEIN SORTING-ASSOCIATED PROTEIN 37"/>
    <property type="match status" value="1"/>
</dbReference>
<evidence type="ECO:0000256" key="7">
    <source>
        <dbReference type="SAM" id="MobiDB-lite"/>
    </source>
</evidence>
<proteinExistence type="inferred from homology"/>
<protein>
    <recommendedName>
        <fullName evidence="8">VPS37 C-terminal domain-containing protein</fullName>
    </recommendedName>
</protein>
<feature type="domain" description="VPS37 C-terminal" evidence="8">
    <location>
        <begin position="170"/>
        <end position="261"/>
    </location>
</feature>
<dbReference type="Gene3D" id="1.10.287.660">
    <property type="entry name" value="Helix hairpin bin"/>
    <property type="match status" value="1"/>
</dbReference>
<keyword evidence="10" id="KW-1185">Reference proteome</keyword>
<keyword evidence="3 6" id="KW-0813">Transport</keyword>
<dbReference type="STRING" id="2025994.A0A2T3ACH5"/>
<accession>A0A2T3ACH5</accession>
<evidence type="ECO:0000256" key="3">
    <source>
        <dbReference type="ARBA" id="ARBA00022448"/>
    </source>
</evidence>
<comment type="subcellular location">
    <subcellularLocation>
        <location evidence="1">Endosome</location>
    </subcellularLocation>
</comment>
<gene>
    <name evidence="9" type="ORF">BD289DRAFT_429970</name>
</gene>
<dbReference type="InterPro" id="IPR037202">
    <property type="entry name" value="ESCRT_assembly_dom"/>
</dbReference>
<dbReference type="SUPFAM" id="SSF140111">
    <property type="entry name" value="Endosomal sorting complex assembly domain"/>
    <property type="match status" value="1"/>
</dbReference>
<comment type="similarity">
    <text evidence="2">Belongs to the VPS37 family.</text>
</comment>
<organism evidence="9 10">
    <name type="scientific">Coniella lustricola</name>
    <dbReference type="NCBI Taxonomy" id="2025994"/>
    <lineage>
        <taxon>Eukaryota</taxon>
        <taxon>Fungi</taxon>
        <taxon>Dikarya</taxon>
        <taxon>Ascomycota</taxon>
        <taxon>Pezizomycotina</taxon>
        <taxon>Sordariomycetes</taxon>
        <taxon>Sordariomycetidae</taxon>
        <taxon>Diaporthales</taxon>
        <taxon>Schizoparmaceae</taxon>
        <taxon>Coniella</taxon>
    </lineage>
</organism>
<dbReference type="PROSITE" id="PS51314">
    <property type="entry name" value="VPS37_C"/>
    <property type="match status" value="1"/>
</dbReference>
<keyword evidence="4" id="KW-0967">Endosome</keyword>
<evidence type="ECO:0000256" key="2">
    <source>
        <dbReference type="ARBA" id="ARBA00007617"/>
    </source>
</evidence>
<name>A0A2T3ACH5_9PEZI</name>
<evidence type="ECO:0000313" key="10">
    <source>
        <dbReference type="Proteomes" id="UP000241462"/>
    </source>
</evidence>
<dbReference type="Proteomes" id="UP000241462">
    <property type="component" value="Unassembled WGS sequence"/>
</dbReference>
<evidence type="ECO:0000256" key="1">
    <source>
        <dbReference type="ARBA" id="ARBA00004177"/>
    </source>
</evidence>
<dbReference type="GO" id="GO:0006623">
    <property type="term" value="P:protein targeting to vacuole"/>
    <property type="evidence" value="ECO:0007669"/>
    <property type="project" value="TreeGrafter"/>
</dbReference>
<dbReference type="GO" id="GO:0043162">
    <property type="term" value="P:ubiquitin-dependent protein catabolic process via the multivesicular body sorting pathway"/>
    <property type="evidence" value="ECO:0007669"/>
    <property type="project" value="TreeGrafter"/>
</dbReference>
<dbReference type="GO" id="GO:0006612">
    <property type="term" value="P:protein targeting to membrane"/>
    <property type="evidence" value="ECO:0007669"/>
    <property type="project" value="TreeGrafter"/>
</dbReference>
<evidence type="ECO:0000256" key="6">
    <source>
        <dbReference type="PROSITE-ProRule" id="PRU00646"/>
    </source>
</evidence>
<evidence type="ECO:0000256" key="5">
    <source>
        <dbReference type="ARBA" id="ARBA00022927"/>
    </source>
</evidence>
<evidence type="ECO:0000256" key="4">
    <source>
        <dbReference type="ARBA" id="ARBA00022753"/>
    </source>
</evidence>
<keyword evidence="5 6" id="KW-0653">Protein transport</keyword>
<dbReference type="InParanoid" id="A0A2T3ACH5"/>
<dbReference type="InterPro" id="IPR029012">
    <property type="entry name" value="Helix_hairpin_bin_sf"/>
</dbReference>
<dbReference type="EMBL" id="KZ678413">
    <property type="protein sequence ID" value="PSR91942.1"/>
    <property type="molecule type" value="Genomic_DNA"/>
</dbReference>
<feature type="region of interest" description="Disordered" evidence="7">
    <location>
        <begin position="1"/>
        <end position="72"/>
    </location>
</feature>
<dbReference type="PANTHER" id="PTHR13678:SF2">
    <property type="entry name" value="VACUOLAR PROTEIN SORTING-ASSOCIATED PROTEIN 37A"/>
    <property type="match status" value="1"/>
</dbReference>
<evidence type="ECO:0000313" key="9">
    <source>
        <dbReference type="EMBL" id="PSR91942.1"/>
    </source>
</evidence>
<sequence length="261" mass="28673">MNRFEDVYSSTPPAPPPKPGSHEVSRMGTPATVNSPQRPAPPVPDYHQQYQQQQQHSDLPEAAAGIGGGPESHIVRSQAAADPGDQWLPKFLEDKSKQDLAEILSTPSLLSSLVHAPTTAHPSTLTSTEALSSSLAANVELASHLLDLEARLAHTRAASQGLLLSTHALERQWRAKQSEMDHALGPFAPASLYQQLAGGLIEQEGVCCALEESFLEGEEGGQATEREALDWVRRYREARKGYYLRKERKERWDEGRVGGWR</sequence>
<dbReference type="GO" id="GO:0000813">
    <property type="term" value="C:ESCRT I complex"/>
    <property type="evidence" value="ECO:0007669"/>
    <property type="project" value="TreeGrafter"/>
</dbReference>
<dbReference type="InterPro" id="IPR009851">
    <property type="entry name" value="Mod_r"/>
</dbReference>
<dbReference type="Pfam" id="PF07200">
    <property type="entry name" value="Mod_r"/>
    <property type="match status" value="1"/>
</dbReference>
<reference evidence="9 10" key="1">
    <citation type="journal article" date="2018" name="Mycol. Prog.">
        <title>Coniella lustricola, a new species from submerged detritus.</title>
        <authorList>
            <person name="Raudabaugh D.B."/>
            <person name="Iturriaga T."/>
            <person name="Carver A."/>
            <person name="Mondo S."/>
            <person name="Pangilinan J."/>
            <person name="Lipzen A."/>
            <person name="He G."/>
            <person name="Amirebrahimi M."/>
            <person name="Grigoriev I.V."/>
            <person name="Miller A.N."/>
        </authorList>
    </citation>
    <scope>NUCLEOTIDE SEQUENCE [LARGE SCALE GENOMIC DNA]</scope>
    <source>
        <strain evidence="9 10">B22-T-1</strain>
    </source>
</reference>